<accession>Q5NWW0</accession>
<gene>
    <name evidence="2" type="ORF">p1B270</name>
</gene>
<feature type="region of interest" description="Disordered" evidence="1">
    <location>
        <begin position="76"/>
        <end position="115"/>
    </location>
</feature>
<geneLocation type="plasmid" evidence="3">
    <name>pAzo1</name>
</geneLocation>
<dbReference type="KEGG" id="eba:p1B270"/>
<reference evidence="2 3" key="1">
    <citation type="journal article" date="2005" name="Arch. Microbiol.">
        <title>The genome sequence of an anaerobic aromatic-degrading denitrifying bacterium, strain EbN1.</title>
        <authorList>
            <person name="Rabus R."/>
            <person name="Kube M."/>
            <person name="Heider J."/>
            <person name="Beck A."/>
            <person name="Heitmann K."/>
            <person name="Widdel F."/>
            <person name="Reinhardt R."/>
        </authorList>
    </citation>
    <scope>NUCLEOTIDE SEQUENCE [LARGE SCALE GENOMIC DNA]</scope>
    <source>
        <strain evidence="2 3">EbN1</strain>
        <plasmid evidence="3">Plasmid pAzo1</plasmid>
    </source>
</reference>
<proteinExistence type="predicted"/>
<evidence type="ECO:0000313" key="2">
    <source>
        <dbReference type="EMBL" id="CAI10454.1"/>
    </source>
</evidence>
<dbReference type="Proteomes" id="UP000006552">
    <property type="component" value="Plasmid 1"/>
</dbReference>
<organism evidence="2 3">
    <name type="scientific">Aromatoleum aromaticum (strain DSM 19018 / LMG 30748 / EbN1)</name>
    <name type="common">Azoarcus sp. (strain EbN1)</name>
    <dbReference type="NCBI Taxonomy" id="76114"/>
    <lineage>
        <taxon>Bacteria</taxon>
        <taxon>Pseudomonadati</taxon>
        <taxon>Pseudomonadota</taxon>
        <taxon>Betaproteobacteria</taxon>
        <taxon>Rhodocyclales</taxon>
        <taxon>Rhodocyclaceae</taxon>
        <taxon>Aromatoleum</taxon>
    </lineage>
</organism>
<dbReference type="AlphaFoldDB" id="Q5NWW0"/>
<keyword evidence="3" id="KW-1185">Reference proteome</keyword>
<evidence type="ECO:0000256" key="1">
    <source>
        <dbReference type="SAM" id="MobiDB-lite"/>
    </source>
</evidence>
<evidence type="ECO:0000313" key="3">
    <source>
        <dbReference type="Proteomes" id="UP000006552"/>
    </source>
</evidence>
<dbReference type="EMBL" id="CR555307">
    <property type="protein sequence ID" value="CAI10454.1"/>
    <property type="molecule type" value="Genomic_DNA"/>
</dbReference>
<dbReference type="HOGENOM" id="CLU_2103926_0_0_4"/>
<protein>
    <submittedName>
        <fullName evidence="2">Uncharacterized protein</fullName>
    </submittedName>
</protein>
<name>Q5NWW0_AROAE</name>
<sequence length="115" mass="12710">MSLAGRYTTAPGEHYAHVAHANRYRCPLEPGDSVGLKELVSRLDKIAGRQQPVHRLSVRAVIKHVKLLSNRHRGSLFLGSPNRPAMSRSRCAESPPFRHPALPGWRNSPCLAGDN</sequence>
<keyword evidence="2" id="KW-0614">Plasmid</keyword>